<proteinExistence type="predicted"/>
<dbReference type="SUPFAM" id="SSF48452">
    <property type="entry name" value="TPR-like"/>
    <property type="match status" value="1"/>
</dbReference>
<organism evidence="5 6">
    <name type="scientific">Paenibacillus agaridevorans</name>
    <dbReference type="NCBI Taxonomy" id="171404"/>
    <lineage>
        <taxon>Bacteria</taxon>
        <taxon>Bacillati</taxon>
        <taxon>Bacillota</taxon>
        <taxon>Bacilli</taxon>
        <taxon>Bacillales</taxon>
        <taxon>Paenibacillaceae</taxon>
        <taxon>Paenibacillus</taxon>
    </lineage>
</organism>
<dbReference type="InterPro" id="IPR011990">
    <property type="entry name" value="TPR-like_helical_dom_sf"/>
</dbReference>
<dbReference type="Gene3D" id="1.25.40.10">
    <property type="entry name" value="Tetratricopeptide repeat domain"/>
    <property type="match status" value="1"/>
</dbReference>
<dbReference type="Gene3D" id="3.40.50.300">
    <property type="entry name" value="P-loop containing nucleotide triphosphate hydrolases"/>
    <property type="match status" value="1"/>
</dbReference>
<evidence type="ECO:0000259" key="4">
    <source>
        <dbReference type="PROSITE" id="PS50043"/>
    </source>
</evidence>
<protein>
    <submittedName>
        <fullName evidence="5">Helix-turn-helix transcriptional regulator</fullName>
    </submittedName>
</protein>
<dbReference type="Pfam" id="PF25873">
    <property type="entry name" value="WHD_MalT"/>
    <property type="match status" value="1"/>
</dbReference>
<dbReference type="SUPFAM" id="SSF52540">
    <property type="entry name" value="P-loop containing nucleoside triphosphate hydrolases"/>
    <property type="match status" value="1"/>
</dbReference>
<evidence type="ECO:0000313" key="6">
    <source>
        <dbReference type="Proteomes" id="UP000245202"/>
    </source>
</evidence>
<evidence type="ECO:0000256" key="3">
    <source>
        <dbReference type="ARBA" id="ARBA00023163"/>
    </source>
</evidence>
<reference evidence="5 6" key="1">
    <citation type="submission" date="2017-08" db="EMBL/GenBank/DDBJ databases">
        <title>Substantial Increase in Enzyme Production by Combined Drug-Resistance Mutations in Paenibacillus agaridevorans.</title>
        <authorList>
            <person name="Tanaka Y."/>
            <person name="Funane K."/>
            <person name="Hosaka T."/>
            <person name="Shiwa Y."/>
            <person name="Fujita N."/>
            <person name="Miyazaki T."/>
            <person name="Yoshikawa H."/>
            <person name="Murakami K."/>
            <person name="Kasahara K."/>
            <person name="Inaoka T."/>
            <person name="Hiraga Y."/>
            <person name="Ochi K."/>
        </authorList>
    </citation>
    <scope>NUCLEOTIDE SEQUENCE [LARGE SCALE GENOMIC DNA]</scope>
    <source>
        <strain evidence="5 6">T-3040</strain>
    </source>
</reference>
<accession>A0A2R5F0J0</accession>
<sequence length="852" mass="96569">MTRERLLQTLNRSLAGRLTIVCAPAGYGKTSLLAEWGNQVGRPVAWLSLDGADNDSNRFWRCLTHALAASVDDPAAERLYLLAEGMNSVSRLTYIDALLNELALVSRPLLFIIDDYHAITSEQLHEHIAYFIQYMPDNLHLAIASRQPIPFPTMKLMISGEAAELTVSELRFTLEETELLLRDSAPCTVECLIELLDRTEGWIIGMMLVRVMLRSGQTMEHALRSFKGHERHVSDYLFQEAVASLPIELKDFLLRTSLLTNFDASYCNEVTGRDDGDVMLEQIHELNLFLLPIGERSGYFRYHRLFSEFLAETFRMEQPEEWRRTHGRASVLFARHGMLHEAIDHASFAGEYDMMEELLGRHIRDVLRRGELVTLLRWFGSFPDDYSPSHEMSLLHAFALVLTGQLEPAEHLLQRLERVLEQAHGLQSENNEDLKSGILFVRSNLVFISGDYERWLAYSTGILDELLPENPLFYNFNYNLKEPFVRRTVMGMNGVLSPTTETIAELFSGTLDSHGWDRSLINLYVKQSLAEGYYEWNRLKDSLSLLRGIEQAVASRGIPGLLIPHRLTEASIHKALGDIAQAEQVVEDALRFASGLEDKHWLIVVYAFRTRLELSIGSLSQAKDTAKHMSVTARELPIYAKEYEYLTLARLLGRQRKEKEAVRLLELLKPQARREGQLSSLVEHAVLHALFEYKVGNRNSAFTSLEEALIIGAENGYIRSFADEGAEMTELLHRYKEYAVAHGRIYYPRRGRKSSVDVLPGVTGSYLDELIAACPAPVLPQVRKGRASKEPLTRSELELLRQLRKGASNKQISAALHLSEGTVKVYLSTLYGKLGVSSRTQALIAAQERKLL</sequence>
<name>A0A2R5F0J0_9BACL</name>
<dbReference type="PANTHER" id="PTHR44688">
    <property type="entry name" value="DNA-BINDING TRANSCRIPTIONAL ACTIVATOR DEVR_DOSR"/>
    <property type="match status" value="1"/>
</dbReference>
<dbReference type="InterPro" id="IPR027417">
    <property type="entry name" value="P-loop_NTPase"/>
</dbReference>
<dbReference type="InterPro" id="IPR041664">
    <property type="entry name" value="AAA_16"/>
</dbReference>
<dbReference type="SMART" id="SM00421">
    <property type="entry name" value="HTH_LUXR"/>
    <property type="match status" value="1"/>
</dbReference>
<keyword evidence="1" id="KW-0805">Transcription regulation</keyword>
<dbReference type="Pfam" id="PF17874">
    <property type="entry name" value="TPR_MalT"/>
    <property type="match status" value="1"/>
</dbReference>
<dbReference type="AlphaFoldDB" id="A0A2R5F0J0"/>
<dbReference type="Proteomes" id="UP000245202">
    <property type="component" value="Unassembled WGS sequence"/>
</dbReference>
<dbReference type="PROSITE" id="PS50043">
    <property type="entry name" value="HTH_LUXR_2"/>
    <property type="match status" value="1"/>
</dbReference>
<keyword evidence="6" id="KW-1185">Reference proteome</keyword>
<gene>
    <name evidence="5" type="ORF">PAT3040_03774</name>
</gene>
<evidence type="ECO:0000313" key="5">
    <source>
        <dbReference type="EMBL" id="GBG09141.1"/>
    </source>
</evidence>
<dbReference type="PANTHER" id="PTHR44688:SF16">
    <property type="entry name" value="DNA-BINDING TRANSCRIPTIONAL ACTIVATOR DEVR_DOSR"/>
    <property type="match status" value="1"/>
</dbReference>
<dbReference type="GO" id="GO:0006355">
    <property type="term" value="P:regulation of DNA-templated transcription"/>
    <property type="evidence" value="ECO:0007669"/>
    <property type="project" value="InterPro"/>
</dbReference>
<dbReference type="GO" id="GO:0003677">
    <property type="term" value="F:DNA binding"/>
    <property type="evidence" value="ECO:0007669"/>
    <property type="project" value="UniProtKB-KW"/>
</dbReference>
<evidence type="ECO:0000256" key="1">
    <source>
        <dbReference type="ARBA" id="ARBA00023015"/>
    </source>
</evidence>
<dbReference type="InterPro" id="IPR036388">
    <property type="entry name" value="WH-like_DNA-bd_sf"/>
</dbReference>
<dbReference type="InterPro" id="IPR041617">
    <property type="entry name" value="TPR_MalT"/>
</dbReference>
<dbReference type="Gene3D" id="1.10.10.10">
    <property type="entry name" value="Winged helix-like DNA-binding domain superfamily/Winged helix DNA-binding domain"/>
    <property type="match status" value="1"/>
</dbReference>
<dbReference type="InterPro" id="IPR000792">
    <property type="entry name" value="Tscrpt_reg_LuxR_C"/>
</dbReference>
<dbReference type="InterPro" id="IPR059106">
    <property type="entry name" value="WHD_MalT"/>
</dbReference>
<dbReference type="SUPFAM" id="SSF46894">
    <property type="entry name" value="C-terminal effector domain of the bipartite response regulators"/>
    <property type="match status" value="1"/>
</dbReference>
<evidence type="ECO:0000256" key="2">
    <source>
        <dbReference type="ARBA" id="ARBA00023125"/>
    </source>
</evidence>
<keyword evidence="3" id="KW-0804">Transcription</keyword>
<dbReference type="PRINTS" id="PR00038">
    <property type="entry name" value="HTHLUXR"/>
</dbReference>
<feature type="domain" description="HTH luxR-type" evidence="4">
    <location>
        <begin position="785"/>
        <end position="850"/>
    </location>
</feature>
<dbReference type="Pfam" id="PF13191">
    <property type="entry name" value="AAA_16"/>
    <property type="match status" value="1"/>
</dbReference>
<keyword evidence="2" id="KW-0238">DNA-binding</keyword>
<dbReference type="InterPro" id="IPR016032">
    <property type="entry name" value="Sig_transdc_resp-reg_C-effctor"/>
</dbReference>
<comment type="caution">
    <text evidence="5">The sequence shown here is derived from an EMBL/GenBank/DDBJ whole genome shotgun (WGS) entry which is preliminary data.</text>
</comment>
<dbReference type="CDD" id="cd06170">
    <property type="entry name" value="LuxR_C_like"/>
    <property type="match status" value="1"/>
</dbReference>
<dbReference type="EMBL" id="BDQX01000196">
    <property type="protein sequence ID" value="GBG09141.1"/>
    <property type="molecule type" value="Genomic_DNA"/>
</dbReference>
<dbReference type="Pfam" id="PF00196">
    <property type="entry name" value="GerE"/>
    <property type="match status" value="1"/>
</dbReference>